<accession>A0A1G1L210</accession>
<dbReference type="GO" id="GO:0005886">
    <property type="term" value="C:plasma membrane"/>
    <property type="evidence" value="ECO:0007669"/>
    <property type="project" value="UniProtKB-SubCell"/>
</dbReference>
<dbReference type="PROSITE" id="PS50112">
    <property type="entry name" value="PAS"/>
    <property type="match status" value="1"/>
</dbReference>
<evidence type="ECO:0000313" key="10">
    <source>
        <dbReference type="Proteomes" id="UP000178187"/>
    </source>
</evidence>
<dbReference type="PANTHER" id="PTHR30606">
    <property type="entry name" value="LIPID A BIOSYNTHESIS LAUROYL ACYLTRANSFERASE"/>
    <property type="match status" value="1"/>
</dbReference>
<name>A0A1G1L210_9BACT</name>
<keyword evidence="4" id="KW-0808">Transferase</keyword>
<dbReference type="InterPro" id="IPR004960">
    <property type="entry name" value="LipA_acyltrans"/>
</dbReference>
<dbReference type="PIRSF" id="PIRSF026649">
    <property type="entry name" value="MsbB"/>
    <property type="match status" value="1"/>
</dbReference>
<dbReference type="Proteomes" id="UP000178187">
    <property type="component" value="Unassembled WGS sequence"/>
</dbReference>
<reference evidence="9 10" key="1">
    <citation type="journal article" date="2016" name="Nat. Commun.">
        <title>Thousands of microbial genomes shed light on interconnected biogeochemical processes in an aquifer system.</title>
        <authorList>
            <person name="Anantharaman K."/>
            <person name="Brown C.T."/>
            <person name="Hug L.A."/>
            <person name="Sharon I."/>
            <person name="Castelle C.J."/>
            <person name="Probst A.J."/>
            <person name="Thomas B.C."/>
            <person name="Singh A."/>
            <person name="Wilkins M.J."/>
            <person name="Karaoz U."/>
            <person name="Brodie E.L."/>
            <person name="Williams K.H."/>
            <person name="Hubbard S.S."/>
            <person name="Banfield J.F."/>
        </authorList>
    </citation>
    <scope>NUCLEOTIDE SEQUENCE [LARGE SCALE GENOMIC DNA]</scope>
</reference>
<evidence type="ECO:0000259" key="8">
    <source>
        <dbReference type="PROSITE" id="PS50112"/>
    </source>
</evidence>
<keyword evidence="5 7" id="KW-0472">Membrane</keyword>
<keyword evidence="3" id="KW-0997">Cell inner membrane</keyword>
<comment type="subcellular location">
    <subcellularLocation>
        <location evidence="1">Cell inner membrane</location>
    </subcellularLocation>
</comment>
<dbReference type="GO" id="GO:0016746">
    <property type="term" value="F:acyltransferase activity"/>
    <property type="evidence" value="ECO:0007669"/>
    <property type="project" value="UniProtKB-KW"/>
</dbReference>
<dbReference type="GO" id="GO:0009247">
    <property type="term" value="P:glycolipid biosynthetic process"/>
    <property type="evidence" value="ECO:0007669"/>
    <property type="project" value="UniProtKB-ARBA"/>
</dbReference>
<proteinExistence type="predicted"/>
<evidence type="ECO:0000256" key="5">
    <source>
        <dbReference type="ARBA" id="ARBA00023136"/>
    </source>
</evidence>
<evidence type="ECO:0000256" key="6">
    <source>
        <dbReference type="ARBA" id="ARBA00023315"/>
    </source>
</evidence>
<dbReference type="AlphaFoldDB" id="A0A1G1L210"/>
<evidence type="ECO:0000256" key="4">
    <source>
        <dbReference type="ARBA" id="ARBA00022679"/>
    </source>
</evidence>
<keyword evidence="6" id="KW-0012">Acyltransferase</keyword>
<evidence type="ECO:0000313" key="9">
    <source>
        <dbReference type="EMBL" id="OGW99181.1"/>
    </source>
</evidence>
<evidence type="ECO:0000256" key="2">
    <source>
        <dbReference type="ARBA" id="ARBA00022475"/>
    </source>
</evidence>
<gene>
    <name evidence="9" type="ORF">A3G33_10140</name>
</gene>
<evidence type="ECO:0000256" key="3">
    <source>
        <dbReference type="ARBA" id="ARBA00022519"/>
    </source>
</evidence>
<dbReference type="PANTHER" id="PTHR30606:SF9">
    <property type="entry name" value="LIPID A BIOSYNTHESIS LAUROYLTRANSFERASE"/>
    <property type="match status" value="1"/>
</dbReference>
<dbReference type="CDD" id="cd07984">
    <property type="entry name" value="LPLAT_LABLAT-like"/>
    <property type="match status" value="1"/>
</dbReference>
<feature type="transmembrane region" description="Helical" evidence="7">
    <location>
        <begin position="20"/>
        <end position="45"/>
    </location>
</feature>
<comment type="caution">
    <text evidence="9">The sequence shown here is derived from an EMBL/GenBank/DDBJ whole genome shotgun (WGS) entry which is preliminary data.</text>
</comment>
<keyword evidence="7" id="KW-0812">Transmembrane</keyword>
<protein>
    <recommendedName>
        <fullName evidence="8">PAS domain-containing protein</fullName>
    </recommendedName>
</protein>
<organism evidence="9 10">
    <name type="scientific">Candidatus Danuiimicrobium aquiferis</name>
    <dbReference type="NCBI Taxonomy" id="1801832"/>
    <lineage>
        <taxon>Bacteria</taxon>
        <taxon>Pseudomonadati</taxon>
        <taxon>Candidatus Omnitrophota</taxon>
        <taxon>Candidatus Danuiimicrobium</taxon>
    </lineage>
</organism>
<keyword evidence="7" id="KW-1133">Transmembrane helix</keyword>
<keyword evidence="2" id="KW-1003">Cell membrane</keyword>
<dbReference type="InterPro" id="IPR000014">
    <property type="entry name" value="PAS"/>
</dbReference>
<evidence type="ECO:0000256" key="1">
    <source>
        <dbReference type="ARBA" id="ARBA00004533"/>
    </source>
</evidence>
<feature type="domain" description="PAS" evidence="8">
    <location>
        <begin position="27"/>
        <end position="63"/>
    </location>
</feature>
<sequence length="311" mass="35853">MSKNKPYRFVLYVLLEIVRHVILILPRLVGYFLADVIGYTASLVLPKEQAKIKKNLRETLGSELTTAELNCVAPKIFINLAKTAVDVFQFPKLSPKRIEQLVPYCEGIENLEMAAKQSHGVIGLSAHIGNWELVAAFVMNLFPDRMVAVIARKIYYEPFDKVLVSLRKYGRFGTIYRDGGLRQIISVLKKNGIIGIVPDQDVEKLDSIFVDFLGRPAWTPTAPAKISLATGSWIVPMFMIHEKNHYRMYIEKPILPIENMPKEEAIHRMTEQWSAAVEKFVRRYPDQWAWMHNRWKTQEKPEEIKSLERIS</sequence>
<dbReference type="EMBL" id="MHFR01000013">
    <property type="protein sequence ID" value="OGW99181.1"/>
    <property type="molecule type" value="Genomic_DNA"/>
</dbReference>
<evidence type="ECO:0000256" key="7">
    <source>
        <dbReference type="SAM" id="Phobius"/>
    </source>
</evidence>
<dbReference type="Pfam" id="PF03279">
    <property type="entry name" value="Lip_A_acyltrans"/>
    <property type="match status" value="1"/>
</dbReference>